<sequence>MSCYEAQVNQRVRVSKGWSSKRCHWIKALADPVGNSLWLQSGWAWALLGCMDPNLGPDQVRRSVSLWAGLMEWPTKPSLTEWLDETMDNPVMVGSRSFELGLVLELRLILVKPRSRENSINERLCSVRVDHVRNKLITAYRTHCNFCIGSHLD</sequence>
<dbReference type="EMBL" id="JADBGQ010000009">
    <property type="protein sequence ID" value="KAG5377692.1"/>
    <property type="molecule type" value="Genomic_DNA"/>
</dbReference>
<keyword evidence="2" id="KW-1185">Reference proteome</keyword>
<proteinExistence type="predicted"/>
<organism evidence="1 2">
    <name type="scientific">Brassica rapa subsp. trilocularis</name>
    <dbReference type="NCBI Taxonomy" id="1813537"/>
    <lineage>
        <taxon>Eukaryota</taxon>
        <taxon>Viridiplantae</taxon>
        <taxon>Streptophyta</taxon>
        <taxon>Embryophyta</taxon>
        <taxon>Tracheophyta</taxon>
        <taxon>Spermatophyta</taxon>
        <taxon>Magnoliopsida</taxon>
        <taxon>eudicotyledons</taxon>
        <taxon>Gunneridae</taxon>
        <taxon>Pentapetalae</taxon>
        <taxon>rosids</taxon>
        <taxon>malvids</taxon>
        <taxon>Brassicales</taxon>
        <taxon>Brassicaceae</taxon>
        <taxon>Brassiceae</taxon>
        <taxon>Brassica</taxon>
    </lineage>
</organism>
<reference evidence="1 2" key="1">
    <citation type="submission" date="2021-03" db="EMBL/GenBank/DDBJ databases">
        <authorList>
            <person name="King G.J."/>
            <person name="Bancroft I."/>
            <person name="Baten A."/>
            <person name="Bloomfield J."/>
            <person name="Borpatragohain P."/>
            <person name="He Z."/>
            <person name="Irish N."/>
            <person name="Irwin J."/>
            <person name="Liu K."/>
            <person name="Mauleon R.P."/>
            <person name="Moore J."/>
            <person name="Morris R."/>
            <person name="Ostergaard L."/>
            <person name="Wang B."/>
            <person name="Wells R."/>
        </authorList>
    </citation>
    <scope>NUCLEOTIDE SEQUENCE [LARGE SCALE GENOMIC DNA]</scope>
    <source>
        <strain evidence="1">R-o-18</strain>
        <tissue evidence="1">Leaf</tissue>
    </source>
</reference>
<evidence type="ECO:0000313" key="1">
    <source>
        <dbReference type="EMBL" id="KAG5377692.1"/>
    </source>
</evidence>
<evidence type="ECO:0008006" key="3">
    <source>
        <dbReference type="Google" id="ProtNLM"/>
    </source>
</evidence>
<gene>
    <name evidence="1" type="primary">A07p007420.1_BraROA</name>
    <name evidence="1" type="ORF">IGI04_025534</name>
</gene>
<protein>
    <recommendedName>
        <fullName evidence="3">DUF4283 domain-containing protein</fullName>
    </recommendedName>
</protein>
<dbReference type="Proteomes" id="UP000823674">
    <property type="component" value="Chromosome A07"/>
</dbReference>
<name>A0ABQ7KTB4_BRACM</name>
<accession>A0ABQ7KTB4</accession>
<evidence type="ECO:0000313" key="2">
    <source>
        <dbReference type="Proteomes" id="UP000823674"/>
    </source>
</evidence>
<comment type="caution">
    <text evidence="1">The sequence shown here is derived from an EMBL/GenBank/DDBJ whole genome shotgun (WGS) entry which is preliminary data.</text>
</comment>